<proteinExistence type="predicted"/>
<protein>
    <recommendedName>
        <fullName evidence="1">Cyclic nucleotide-binding domain-containing protein</fullName>
    </recommendedName>
</protein>
<dbReference type="PROSITE" id="PS50042">
    <property type="entry name" value="CNMP_BINDING_3"/>
    <property type="match status" value="1"/>
</dbReference>
<dbReference type="Pfam" id="PF00027">
    <property type="entry name" value="cNMP_binding"/>
    <property type="match status" value="1"/>
</dbReference>
<dbReference type="InterPro" id="IPR018490">
    <property type="entry name" value="cNMP-bd_dom_sf"/>
</dbReference>
<evidence type="ECO:0000259" key="1">
    <source>
        <dbReference type="PROSITE" id="PS50042"/>
    </source>
</evidence>
<gene>
    <name evidence="2" type="ORF">METZ01_LOCUS367409</name>
</gene>
<sequence>MQFKDLNKKFKSIELRNGDILFTQGDKTGDGYIIQFGNIQLKTKATMDSKFPVLGPGEIFGVWKVLFEHEERFFTATAITHTSLVVIPEDFLKKELSKMNPFLKHCFKTWIQNHS</sequence>
<organism evidence="2">
    <name type="scientific">marine metagenome</name>
    <dbReference type="NCBI Taxonomy" id="408172"/>
    <lineage>
        <taxon>unclassified sequences</taxon>
        <taxon>metagenomes</taxon>
        <taxon>ecological metagenomes</taxon>
    </lineage>
</organism>
<dbReference type="SUPFAM" id="SSF51206">
    <property type="entry name" value="cAMP-binding domain-like"/>
    <property type="match status" value="1"/>
</dbReference>
<dbReference type="AlphaFoldDB" id="A0A382SYL9"/>
<dbReference type="CDD" id="cd00038">
    <property type="entry name" value="CAP_ED"/>
    <property type="match status" value="1"/>
</dbReference>
<dbReference type="Gene3D" id="2.60.120.10">
    <property type="entry name" value="Jelly Rolls"/>
    <property type="match status" value="1"/>
</dbReference>
<dbReference type="EMBL" id="UINC01132316">
    <property type="protein sequence ID" value="SVD14555.1"/>
    <property type="molecule type" value="Genomic_DNA"/>
</dbReference>
<dbReference type="InterPro" id="IPR014710">
    <property type="entry name" value="RmlC-like_jellyroll"/>
</dbReference>
<dbReference type="InterPro" id="IPR000595">
    <property type="entry name" value="cNMP-bd_dom"/>
</dbReference>
<reference evidence="2" key="1">
    <citation type="submission" date="2018-05" db="EMBL/GenBank/DDBJ databases">
        <authorList>
            <person name="Lanie J.A."/>
            <person name="Ng W.-L."/>
            <person name="Kazmierczak K.M."/>
            <person name="Andrzejewski T.M."/>
            <person name="Davidsen T.M."/>
            <person name="Wayne K.J."/>
            <person name="Tettelin H."/>
            <person name="Glass J.I."/>
            <person name="Rusch D."/>
            <person name="Podicherti R."/>
            <person name="Tsui H.-C.T."/>
            <person name="Winkler M.E."/>
        </authorList>
    </citation>
    <scope>NUCLEOTIDE SEQUENCE</scope>
</reference>
<feature type="domain" description="Cyclic nucleotide-binding" evidence="1">
    <location>
        <begin position="1"/>
        <end position="113"/>
    </location>
</feature>
<evidence type="ECO:0000313" key="2">
    <source>
        <dbReference type="EMBL" id="SVD14555.1"/>
    </source>
</evidence>
<accession>A0A382SYL9</accession>
<name>A0A382SYL9_9ZZZZ</name>